<proteinExistence type="predicted"/>
<evidence type="ECO:0000256" key="5">
    <source>
        <dbReference type="SAM" id="Phobius"/>
    </source>
</evidence>
<keyword evidence="4 5" id="KW-0472">Membrane</keyword>
<evidence type="ECO:0000256" key="1">
    <source>
        <dbReference type="ARBA" id="ARBA00004141"/>
    </source>
</evidence>
<feature type="domain" description="ABC-2 type transporter transmembrane" evidence="6">
    <location>
        <begin position="4"/>
        <end position="74"/>
    </location>
</feature>
<dbReference type="InterPro" id="IPR013525">
    <property type="entry name" value="ABC2_TM"/>
</dbReference>
<sequence>MTKSGMLSRANVGGLGTFDILISYMTTQCAMGIVQAVLWTLVAVFGFGLDITGPLWVYILICILTTTCATSFGKQIYILI</sequence>
<evidence type="ECO:0000256" key="4">
    <source>
        <dbReference type="ARBA" id="ARBA00023136"/>
    </source>
</evidence>
<name>A0ABP1PID8_9HEXA</name>
<reference evidence="7 8" key="1">
    <citation type="submission" date="2024-08" db="EMBL/GenBank/DDBJ databases">
        <authorList>
            <person name="Cucini C."/>
            <person name="Frati F."/>
        </authorList>
    </citation>
    <scope>NUCLEOTIDE SEQUENCE [LARGE SCALE GENOMIC DNA]</scope>
</reference>
<protein>
    <recommendedName>
        <fullName evidence="6">ABC-2 type transporter transmembrane domain-containing protein</fullName>
    </recommendedName>
</protein>
<comment type="caution">
    <text evidence="7">The sequence shown here is derived from an EMBL/GenBank/DDBJ whole genome shotgun (WGS) entry which is preliminary data.</text>
</comment>
<keyword evidence="2 5" id="KW-0812">Transmembrane</keyword>
<evidence type="ECO:0000256" key="3">
    <source>
        <dbReference type="ARBA" id="ARBA00022989"/>
    </source>
</evidence>
<dbReference type="EMBL" id="CAXLJM020000001">
    <property type="protein sequence ID" value="CAL8068116.1"/>
    <property type="molecule type" value="Genomic_DNA"/>
</dbReference>
<accession>A0ABP1PID8</accession>
<evidence type="ECO:0000256" key="2">
    <source>
        <dbReference type="ARBA" id="ARBA00022692"/>
    </source>
</evidence>
<evidence type="ECO:0000313" key="8">
    <source>
        <dbReference type="Proteomes" id="UP001642540"/>
    </source>
</evidence>
<comment type="subcellular location">
    <subcellularLocation>
        <location evidence="1">Membrane</location>
        <topology evidence="1">Multi-pass membrane protein</topology>
    </subcellularLocation>
</comment>
<dbReference type="Proteomes" id="UP001642540">
    <property type="component" value="Unassembled WGS sequence"/>
</dbReference>
<gene>
    <name evidence="7" type="ORF">ODALV1_LOCUS118</name>
</gene>
<organism evidence="7 8">
    <name type="scientific">Orchesella dallaii</name>
    <dbReference type="NCBI Taxonomy" id="48710"/>
    <lineage>
        <taxon>Eukaryota</taxon>
        <taxon>Metazoa</taxon>
        <taxon>Ecdysozoa</taxon>
        <taxon>Arthropoda</taxon>
        <taxon>Hexapoda</taxon>
        <taxon>Collembola</taxon>
        <taxon>Entomobryomorpha</taxon>
        <taxon>Entomobryoidea</taxon>
        <taxon>Orchesellidae</taxon>
        <taxon>Orchesellinae</taxon>
        <taxon>Orchesella</taxon>
    </lineage>
</organism>
<evidence type="ECO:0000313" key="7">
    <source>
        <dbReference type="EMBL" id="CAL8068116.1"/>
    </source>
</evidence>
<dbReference type="Pfam" id="PF01061">
    <property type="entry name" value="ABC2_membrane"/>
    <property type="match status" value="1"/>
</dbReference>
<evidence type="ECO:0000259" key="6">
    <source>
        <dbReference type="Pfam" id="PF01061"/>
    </source>
</evidence>
<feature type="transmembrane region" description="Helical" evidence="5">
    <location>
        <begin position="21"/>
        <end position="49"/>
    </location>
</feature>
<feature type="transmembrane region" description="Helical" evidence="5">
    <location>
        <begin position="55"/>
        <end position="73"/>
    </location>
</feature>
<keyword evidence="3 5" id="KW-1133">Transmembrane helix</keyword>
<keyword evidence="8" id="KW-1185">Reference proteome</keyword>